<protein>
    <submittedName>
        <fullName evidence="6">Response regulator transcription factor</fullName>
    </submittedName>
</protein>
<evidence type="ECO:0000259" key="4">
    <source>
        <dbReference type="PROSITE" id="PS50110"/>
    </source>
</evidence>
<keyword evidence="1 3" id="KW-0238">DNA-binding</keyword>
<dbReference type="SUPFAM" id="SSF52172">
    <property type="entry name" value="CheY-like"/>
    <property type="match status" value="1"/>
</dbReference>
<dbReference type="PANTHER" id="PTHR48111:SF38">
    <property type="entry name" value="TWO-COMPONENT RESPONSE REGULATOR"/>
    <property type="match status" value="1"/>
</dbReference>
<dbReference type="PANTHER" id="PTHR48111">
    <property type="entry name" value="REGULATOR OF RPOS"/>
    <property type="match status" value="1"/>
</dbReference>
<dbReference type="Proteomes" id="UP001058271">
    <property type="component" value="Chromosome"/>
</dbReference>
<dbReference type="InterPro" id="IPR001867">
    <property type="entry name" value="OmpR/PhoB-type_DNA-bd"/>
</dbReference>
<dbReference type="Pfam" id="PF00072">
    <property type="entry name" value="Response_reg"/>
    <property type="match status" value="1"/>
</dbReference>
<keyword evidence="2" id="KW-0597">Phosphoprotein</keyword>
<dbReference type="InterPro" id="IPR036388">
    <property type="entry name" value="WH-like_DNA-bd_sf"/>
</dbReference>
<evidence type="ECO:0000256" key="2">
    <source>
        <dbReference type="PROSITE-ProRule" id="PRU00169"/>
    </source>
</evidence>
<evidence type="ECO:0000256" key="3">
    <source>
        <dbReference type="PROSITE-ProRule" id="PRU01091"/>
    </source>
</evidence>
<dbReference type="Pfam" id="PF00486">
    <property type="entry name" value="Trans_reg_C"/>
    <property type="match status" value="1"/>
</dbReference>
<dbReference type="Gene3D" id="3.40.50.2300">
    <property type="match status" value="1"/>
</dbReference>
<dbReference type="InterPro" id="IPR039420">
    <property type="entry name" value="WalR-like"/>
</dbReference>
<dbReference type="InterPro" id="IPR011006">
    <property type="entry name" value="CheY-like_superfamily"/>
</dbReference>
<dbReference type="PROSITE" id="PS51755">
    <property type="entry name" value="OMPR_PHOB"/>
    <property type="match status" value="1"/>
</dbReference>
<dbReference type="Gene3D" id="1.10.10.10">
    <property type="entry name" value="Winged helix-like DNA-binding domain superfamily/Winged helix DNA-binding domain"/>
    <property type="match status" value="1"/>
</dbReference>
<feature type="modified residue" description="4-aspartylphosphate" evidence="2">
    <location>
        <position position="52"/>
    </location>
</feature>
<proteinExistence type="predicted"/>
<accession>A0ABY5YWU4</accession>
<keyword evidence="7" id="KW-1185">Reference proteome</keyword>
<reference evidence="6" key="1">
    <citation type="submission" date="2021-04" db="EMBL/GenBank/DDBJ databases">
        <title>Biosynthetic gene clusters of Dactylosporangioum roseum.</title>
        <authorList>
            <person name="Hartkoorn R.C."/>
            <person name="Beaudoing E."/>
            <person name="Hot D."/>
            <person name="Moureu S."/>
        </authorList>
    </citation>
    <scope>NUCLEOTIDE SEQUENCE</scope>
    <source>
        <strain evidence="6">NRRL B-16295</strain>
    </source>
</reference>
<dbReference type="RefSeq" id="WP_260723527.1">
    <property type="nucleotide sequence ID" value="NZ_BAAABS010000025.1"/>
</dbReference>
<dbReference type="InterPro" id="IPR001789">
    <property type="entry name" value="Sig_transdc_resp-reg_receiver"/>
</dbReference>
<evidence type="ECO:0000259" key="5">
    <source>
        <dbReference type="PROSITE" id="PS51755"/>
    </source>
</evidence>
<dbReference type="CDD" id="cd00383">
    <property type="entry name" value="trans_reg_C"/>
    <property type="match status" value="1"/>
</dbReference>
<evidence type="ECO:0000313" key="7">
    <source>
        <dbReference type="Proteomes" id="UP001058271"/>
    </source>
</evidence>
<feature type="domain" description="Response regulatory" evidence="4">
    <location>
        <begin position="3"/>
        <end position="117"/>
    </location>
</feature>
<gene>
    <name evidence="6" type="ORF">Drose_23610</name>
</gene>
<dbReference type="EMBL" id="CP073721">
    <property type="protein sequence ID" value="UWZ34225.1"/>
    <property type="molecule type" value="Genomic_DNA"/>
</dbReference>
<sequence>MSRILLVEDESRVASFVAKGLRAHGFVVTVVEDGHAAYAEGRSGTYDLMILDLGLPGRDGLSVLRQLRTEKVAMPVVILTARDTVPDTVAGLEGGADDYMAKPFAFEELLARVRLRLVPRQATEPTRLSAGDLTLDLRTRSVRAGDRVVELSAREFALAEALVRHAGQILSRGQLLSYVWGLDFDPGSNVVDVYIRYLRRKLGADRIETVRGVGYRLVDRRPPGA</sequence>
<feature type="domain" description="OmpR/PhoB-type" evidence="5">
    <location>
        <begin position="125"/>
        <end position="219"/>
    </location>
</feature>
<evidence type="ECO:0000313" key="6">
    <source>
        <dbReference type="EMBL" id="UWZ34225.1"/>
    </source>
</evidence>
<dbReference type="SMART" id="SM00862">
    <property type="entry name" value="Trans_reg_C"/>
    <property type="match status" value="1"/>
</dbReference>
<dbReference type="SMART" id="SM00448">
    <property type="entry name" value="REC"/>
    <property type="match status" value="1"/>
</dbReference>
<dbReference type="PROSITE" id="PS50110">
    <property type="entry name" value="RESPONSE_REGULATORY"/>
    <property type="match status" value="1"/>
</dbReference>
<organism evidence="6 7">
    <name type="scientific">Dactylosporangium roseum</name>
    <dbReference type="NCBI Taxonomy" id="47989"/>
    <lineage>
        <taxon>Bacteria</taxon>
        <taxon>Bacillati</taxon>
        <taxon>Actinomycetota</taxon>
        <taxon>Actinomycetes</taxon>
        <taxon>Micromonosporales</taxon>
        <taxon>Micromonosporaceae</taxon>
        <taxon>Dactylosporangium</taxon>
    </lineage>
</organism>
<evidence type="ECO:0000256" key="1">
    <source>
        <dbReference type="ARBA" id="ARBA00023125"/>
    </source>
</evidence>
<feature type="DNA-binding region" description="OmpR/PhoB-type" evidence="3">
    <location>
        <begin position="125"/>
        <end position="219"/>
    </location>
</feature>
<dbReference type="Gene3D" id="6.10.250.690">
    <property type="match status" value="1"/>
</dbReference>
<name>A0ABY5YWU4_9ACTN</name>